<accession>A0ABP8X2S2</accession>
<dbReference type="PANTHER" id="PTHR30023">
    <property type="entry name" value="D-ALANYL-D-ALANINE CARBOXYPEPTIDASE"/>
    <property type="match status" value="1"/>
</dbReference>
<dbReference type="Gene3D" id="3.50.80.20">
    <property type="entry name" value="D-Ala-D-Ala carboxypeptidase C, peptidase S13"/>
    <property type="match status" value="1"/>
</dbReference>
<organism evidence="5 6">
    <name type="scientific">Pseudonocardia yuanmonensis</name>
    <dbReference type="NCBI Taxonomy" id="1095914"/>
    <lineage>
        <taxon>Bacteria</taxon>
        <taxon>Bacillati</taxon>
        <taxon>Actinomycetota</taxon>
        <taxon>Actinomycetes</taxon>
        <taxon>Pseudonocardiales</taxon>
        <taxon>Pseudonocardiaceae</taxon>
        <taxon>Pseudonocardia</taxon>
    </lineage>
</organism>
<keyword evidence="4" id="KW-0812">Transmembrane</keyword>
<proteinExistence type="inferred from homology"/>
<reference evidence="6" key="1">
    <citation type="journal article" date="2019" name="Int. J. Syst. Evol. Microbiol.">
        <title>The Global Catalogue of Microorganisms (GCM) 10K type strain sequencing project: providing services to taxonomists for standard genome sequencing and annotation.</title>
        <authorList>
            <consortium name="The Broad Institute Genomics Platform"/>
            <consortium name="The Broad Institute Genome Sequencing Center for Infectious Disease"/>
            <person name="Wu L."/>
            <person name="Ma J."/>
        </authorList>
    </citation>
    <scope>NUCLEOTIDE SEQUENCE [LARGE SCALE GENOMIC DNA]</scope>
    <source>
        <strain evidence="6">JCM 18055</strain>
    </source>
</reference>
<keyword evidence="4" id="KW-0472">Membrane</keyword>
<keyword evidence="4" id="KW-1133">Transmembrane helix</keyword>
<evidence type="ECO:0008006" key="7">
    <source>
        <dbReference type="Google" id="ProtNLM"/>
    </source>
</evidence>
<dbReference type="SUPFAM" id="SSF56601">
    <property type="entry name" value="beta-lactamase/transpeptidase-like"/>
    <property type="match status" value="1"/>
</dbReference>
<feature type="transmembrane region" description="Helical" evidence="4">
    <location>
        <begin position="65"/>
        <end position="85"/>
    </location>
</feature>
<evidence type="ECO:0000313" key="5">
    <source>
        <dbReference type="EMBL" id="GAA4699726.1"/>
    </source>
</evidence>
<evidence type="ECO:0000256" key="4">
    <source>
        <dbReference type="SAM" id="Phobius"/>
    </source>
</evidence>
<comment type="similarity">
    <text evidence="1">Belongs to the peptidase S13 family.</text>
</comment>
<comment type="caution">
    <text evidence="5">The sequence shown here is derived from an EMBL/GenBank/DDBJ whole genome shotgun (WGS) entry which is preliminary data.</text>
</comment>
<name>A0ABP8X2S2_9PSEU</name>
<gene>
    <name evidence="5" type="ORF">GCM10023215_42970</name>
</gene>
<feature type="region of interest" description="Disordered" evidence="3">
    <location>
        <begin position="16"/>
        <end position="42"/>
    </location>
</feature>
<evidence type="ECO:0000256" key="3">
    <source>
        <dbReference type="SAM" id="MobiDB-lite"/>
    </source>
</evidence>
<keyword evidence="6" id="KW-1185">Reference proteome</keyword>
<dbReference type="InterPro" id="IPR000667">
    <property type="entry name" value="Peptidase_S13"/>
</dbReference>
<dbReference type="PRINTS" id="PR00922">
    <property type="entry name" value="DADACBPTASE3"/>
</dbReference>
<dbReference type="Pfam" id="PF02113">
    <property type="entry name" value="Peptidase_S13"/>
    <property type="match status" value="2"/>
</dbReference>
<evidence type="ECO:0000313" key="6">
    <source>
        <dbReference type="Proteomes" id="UP001500325"/>
    </source>
</evidence>
<evidence type="ECO:0000256" key="1">
    <source>
        <dbReference type="ARBA" id="ARBA00006096"/>
    </source>
</evidence>
<dbReference type="Gene3D" id="3.40.710.10">
    <property type="entry name" value="DD-peptidase/beta-lactamase superfamily"/>
    <property type="match status" value="1"/>
</dbReference>
<dbReference type="NCBIfam" id="TIGR00666">
    <property type="entry name" value="PBP4"/>
    <property type="match status" value="1"/>
</dbReference>
<evidence type="ECO:0000256" key="2">
    <source>
        <dbReference type="ARBA" id="ARBA00022801"/>
    </source>
</evidence>
<sequence length="528" mass="52603">MRAAAVVGAAPTSSVGDRVGPVVTGRDRERSRRRTVSAVGGSGGQVGLGRRIGDTLRLPTKPGRIVLVVLVVLALAAGAGGAVAVQAPNVLSDLGLVSAARSEEDLPAPVPELAGLRADAPVPSSAGLASVLDPLAASSALGEFAGVVVDPAAQPAGGSAPAPLWQQSPEEPLVPGSTGKLLTAAATLLTLDPTDRLVTRAVAGAEPGQVVLVGGGDPTLTALPEGRTGTYPEPARLDDLVAAVQKAMAGRQVTSVVIDTSAWTGPVLAPGWDPADIPAGNVTPIVPLMLDGGRLDPSLQDGPRTTTPAVDAGETFAQKLGVPSSKVTEGTAPANAKPLGQVYSAPVSSLVEHLMTTSDNVLAESLARDVALSRKGDPSFAGASEQVLAALAQAGFDVTGARMVDGSGLSTEDRVPPRLLGALLAAAAAPTSPGEGTEFLRPIVSGLPVAGGDGTLDDRFATGTASAGRGVVRAKTGTLTGVSALAGVVTDVDGRLLVFALMSNGQSPATVRPRLDTIAATLSRCGCR</sequence>
<keyword evidence="2" id="KW-0378">Hydrolase</keyword>
<dbReference type="InterPro" id="IPR012338">
    <property type="entry name" value="Beta-lactam/transpept-like"/>
</dbReference>
<dbReference type="Proteomes" id="UP001500325">
    <property type="component" value="Unassembled WGS sequence"/>
</dbReference>
<dbReference type="PANTHER" id="PTHR30023:SF0">
    <property type="entry name" value="PENICILLIN-SENSITIVE CARBOXYPEPTIDASE A"/>
    <property type="match status" value="1"/>
</dbReference>
<dbReference type="EMBL" id="BAABIC010000015">
    <property type="protein sequence ID" value="GAA4699726.1"/>
    <property type="molecule type" value="Genomic_DNA"/>
</dbReference>
<protein>
    <recommendedName>
        <fullName evidence="7">D-alanyl-D-alanine carboxypeptidase / D-alanyl-D-alanine-endopeptidase (Penicillin-binding protein 4)</fullName>
    </recommendedName>
</protein>